<keyword evidence="4" id="KW-1185">Reference proteome</keyword>
<dbReference type="PANTHER" id="PTHR43747">
    <property type="entry name" value="FAD-BINDING PROTEIN"/>
    <property type="match status" value="1"/>
</dbReference>
<evidence type="ECO:0000313" key="4">
    <source>
        <dbReference type="Proteomes" id="UP000229730"/>
    </source>
</evidence>
<dbReference type="PIRSF" id="PIRSF011396">
    <property type="entry name" value="Trp_halogenase"/>
    <property type="match status" value="1"/>
</dbReference>
<name>A0A2G4YW34_9PROT</name>
<protein>
    <submittedName>
        <fullName evidence="3">Tryptophan halogenase</fullName>
    </submittedName>
</protein>
<evidence type="ECO:0000256" key="2">
    <source>
        <dbReference type="PIRSR" id="PIRSR011396-2"/>
    </source>
</evidence>
<dbReference type="GO" id="GO:0000166">
    <property type="term" value="F:nucleotide binding"/>
    <property type="evidence" value="ECO:0007669"/>
    <property type="project" value="UniProtKB-KW"/>
</dbReference>
<reference evidence="3 4" key="1">
    <citation type="submission" date="2017-10" db="EMBL/GenBank/DDBJ databases">
        <title>Frigbacter circumglobatus gen. nov. sp. nov., isolated from sediment cultured in situ.</title>
        <authorList>
            <person name="Zhao Z."/>
        </authorList>
    </citation>
    <scope>NUCLEOTIDE SEQUENCE [LARGE SCALE GENOMIC DNA]</scope>
    <source>
        <strain evidence="3 4">ZYL</strain>
    </source>
</reference>
<evidence type="ECO:0000256" key="1">
    <source>
        <dbReference type="PIRSR" id="PIRSR011396-1"/>
    </source>
</evidence>
<dbReference type="InterPro" id="IPR036188">
    <property type="entry name" value="FAD/NAD-bd_sf"/>
</dbReference>
<dbReference type="GO" id="GO:0004497">
    <property type="term" value="F:monooxygenase activity"/>
    <property type="evidence" value="ECO:0007669"/>
    <property type="project" value="InterPro"/>
</dbReference>
<gene>
    <name evidence="3" type="ORF">CRD36_01340</name>
</gene>
<feature type="binding site" evidence="2">
    <location>
        <position position="80"/>
    </location>
    <ligand>
        <name>7-chloro-L-tryptophan</name>
        <dbReference type="ChEBI" id="CHEBI:58713"/>
    </ligand>
</feature>
<dbReference type="InterPro" id="IPR033856">
    <property type="entry name" value="Trp_halogen"/>
</dbReference>
<keyword evidence="2" id="KW-0547">Nucleotide-binding</keyword>
<dbReference type="Gene3D" id="3.50.50.60">
    <property type="entry name" value="FAD/NAD(P)-binding domain"/>
    <property type="match status" value="1"/>
</dbReference>
<dbReference type="InParanoid" id="A0A2G4YW34"/>
<evidence type="ECO:0000313" key="3">
    <source>
        <dbReference type="EMBL" id="PHZ86554.1"/>
    </source>
</evidence>
<dbReference type="OrthoDB" id="462203at2"/>
<dbReference type="AlphaFoldDB" id="A0A2G4YW34"/>
<dbReference type="RefSeq" id="WP_099471064.1">
    <property type="nucleotide sequence ID" value="NZ_CP041025.1"/>
</dbReference>
<feature type="binding site" evidence="2">
    <location>
        <position position="336"/>
    </location>
    <ligand>
        <name>FAD</name>
        <dbReference type="ChEBI" id="CHEBI:57692"/>
    </ligand>
</feature>
<dbReference type="PANTHER" id="PTHR43747:SF4">
    <property type="entry name" value="FLAVIN-DEPENDENT TRYPTOPHAN HALOGENASE"/>
    <property type="match status" value="1"/>
</dbReference>
<keyword evidence="2" id="KW-0285">Flavoprotein</keyword>
<dbReference type="Proteomes" id="UP000229730">
    <property type="component" value="Unassembled WGS sequence"/>
</dbReference>
<feature type="binding site" evidence="2">
    <location>
        <position position="345"/>
    </location>
    <ligand>
        <name>L-tryptophan</name>
        <dbReference type="ChEBI" id="CHEBI:57912"/>
    </ligand>
</feature>
<organism evidence="3 4">
    <name type="scientific">Paremcibacter congregatus</name>
    <dbReference type="NCBI Taxonomy" id="2043170"/>
    <lineage>
        <taxon>Bacteria</taxon>
        <taxon>Pseudomonadati</taxon>
        <taxon>Pseudomonadota</taxon>
        <taxon>Alphaproteobacteria</taxon>
        <taxon>Emcibacterales</taxon>
        <taxon>Emcibacteraceae</taxon>
        <taxon>Paremcibacter</taxon>
    </lineage>
</organism>
<dbReference type="EMBL" id="PDEM01000007">
    <property type="protein sequence ID" value="PHZ86554.1"/>
    <property type="molecule type" value="Genomic_DNA"/>
</dbReference>
<proteinExistence type="predicted"/>
<dbReference type="InterPro" id="IPR050816">
    <property type="entry name" value="Flavin-dep_Halogenase_NPB"/>
</dbReference>
<feature type="active site" evidence="1">
    <location>
        <position position="80"/>
    </location>
</feature>
<dbReference type="InterPro" id="IPR006905">
    <property type="entry name" value="Flavin_halogenase"/>
</dbReference>
<keyword evidence="2" id="KW-0274">FAD</keyword>
<dbReference type="Pfam" id="PF04820">
    <property type="entry name" value="Trp_halogenase"/>
    <property type="match status" value="1"/>
</dbReference>
<feature type="binding site" evidence="2">
    <location>
        <begin position="11"/>
        <end position="14"/>
    </location>
    <ligand>
        <name>FAD</name>
        <dbReference type="ChEBI" id="CHEBI:57692"/>
    </ligand>
</feature>
<dbReference type="SUPFAM" id="SSF51905">
    <property type="entry name" value="FAD/NAD(P)-binding domain"/>
    <property type="match status" value="1"/>
</dbReference>
<comment type="caution">
    <text evidence="3">The sequence shown here is derived from an EMBL/GenBank/DDBJ whole genome shotgun (WGS) entry which is preliminary data.</text>
</comment>
<sequence>MTYKKIMIVGGGSAGWITAALMNGIMNKNGQKKVDISLIESPDIPRIAVGEATVPNIRQILITLGIDELDFMKSTDATFKQGIKFNNWLHNTGDSYYHQFSRYTPNMVDTFGQEWLKSDRSIPFADTISVQPALCEMNLSPKLIGLRQHQIPVSYAYHLNALKMADYLRDIAVGQGVTHYLDNITKVDMTEQGDIAAVNTEKGSRYEADLFVDCTGFASLLIEKELGIGWEDFSDYLFCDRACVMQVPYETYYPGRVNSVTQATALSAGWIWDIPLTNRRGIGHVYSSAFITDDDAEKELRTYEGAHSDHLSTRVVHFQVGRRKKTWAANCVAIGLSGGFLEPLESTGLYLVQTAALLLAEHFPFDGQMKELSDKFNILMSDRFDEILSFINLHYCLTQRTDTDFWQEVQRPEHILRALQEKLDYWKIKPPSQSDFKDQYTLFTHQNHELVLYGMDFLKDHYRQKYGPELSSPIVPGFIQQRLQAMQSQLPLHDEWLHHSLGMPRYPSAYASGV</sequence>
<accession>A0A2G4YW34</accession>